<evidence type="ECO:0000256" key="16">
    <source>
        <dbReference type="ARBA" id="ARBA00031028"/>
    </source>
</evidence>
<feature type="transmembrane region" description="Helical" evidence="18">
    <location>
        <begin position="300"/>
        <end position="317"/>
    </location>
</feature>
<geneLocation type="mitochondrion" evidence="19"/>
<evidence type="ECO:0000256" key="4">
    <source>
        <dbReference type="ARBA" id="ARBA00021008"/>
    </source>
</evidence>
<keyword evidence="14 19" id="KW-0496">Mitochondrion</keyword>
<feature type="transmembrane region" description="Helical" evidence="18">
    <location>
        <begin position="20"/>
        <end position="37"/>
    </location>
</feature>
<dbReference type="CTD" id="4536"/>
<evidence type="ECO:0000256" key="8">
    <source>
        <dbReference type="ARBA" id="ARBA00022792"/>
    </source>
</evidence>
<keyword evidence="11 18" id="KW-1133">Transmembrane helix</keyword>
<sequence length="318" mass="35708">MVLTLMVTTISGMACSSWLMVWMLLEANTLAMCFLVSHESKTSMKSEKATMTYFMVQILASILILLASSTEQNMLSSTLIMGGILAKMGVWPAHLWYMKMINLLQMKQNSLLILMTWQKILPAFLAMSMSKNMESETPLMMVALVSLVTPLTMLKSNLTTKSIMALSSLNNNAWLVMAISLSTKSFTAFLALYSSTLMMLLKTMNWLTKKSESTGKSFWYSMVMFGNLGGLPPLTMFWMKVMILKTLMESNTSTEICGILMLSACIMLYHYLWTVTNESTASPVKSQNQAILNKKESKTYITMILPMSFVSAYLTMIM</sequence>
<feature type="transmembrane region" description="Helical" evidence="18">
    <location>
        <begin position="174"/>
        <end position="198"/>
    </location>
</feature>
<evidence type="ECO:0000256" key="13">
    <source>
        <dbReference type="ARBA" id="ARBA00023075"/>
    </source>
</evidence>
<accession>A0A023HK95</accession>
<evidence type="ECO:0000256" key="3">
    <source>
        <dbReference type="ARBA" id="ARBA00012944"/>
    </source>
</evidence>
<evidence type="ECO:0000256" key="5">
    <source>
        <dbReference type="ARBA" id="ARBA00022448"/>
    </source>
</evidence>
<dbReference type="PANTHER" id="PTHR46552:SF1">
    <property type="entry name" value="NADH-UBIQUINONE OXIDOREDUCTASE CHAIN 2"/>
    <property type="match status" value="1"/>
</dbReference>
<keyword evidence="9" id="KW-1278">Translocase</keyword>
<feature type="transmembrane region" description="Helical" evidence="18">
    <location>
        <begin position="218"/>
        <end position="244"/>
    </location>
</feature>
<evidence type="ECO:0000256" key="7">
    <source>
        <dbReference type="ARBA" id="ARBA00022692"/>
    </source>
</evidence>
<keyword evidence="7 18" id="KW-0812">Transmembrane</keyword>
<keyword evidence="8" id="KW-0999">Mitochondrion inner membrane</keyword>
<keyword evidence="13" id="KW-0830">Ubiquinone</keyword>
<dbReference type="GO" id="GO:0008137">
    <property type="term" value="F:NADH dehydrogenase (ubiquinone) activity"/>
    <property type="evidence" value="ECO:0007669"/>
    <property type="project" value="UniProtKB-EC"/>
</dbReference>
<evidence type="ECO:0000313" key="21">
    <source>
        <dbReference type="EMBL" id="QWW33393.1"/>
    </source>
</evidence>
<evidence type="ECO:0000256" key="17">
    <source>
        <dbReference type="ARBA" id="ARBA00049551"/>
    </source>
</evidence>
<evidence type="ECO:0000256" key="18">
    <source>
        <dbReference type="SAM" id="Phobius"/>
    </source>
</evidence>
<keyword evidence="6" id="KW-0679">Respiratory chain</keyword>
<reference evidence="21" key="3">
    <citation type="submission" date="2020-02" db="EMBL/GenBank/DDBJ databases">
        <authorList>
            <person name="Sun E."/>
            <person name="Su X."/>
            <person name="Fang Y."/>
        </authorList>
    </citation>
    <scope>NUCLEOTIDE SEQUENCE</scope>
</reference>
<feature type="transmembrane region" description="Helical" evidence="18">
    <location>
        <begin position="256"/>
        <end position="273"/>
    </location>
</feature>
<evidence type="ECO:0000256" key="12">
    <source>
        <dbReference type="ARBA" id="ARBA00023027"/>
    </source>
</evidence>
<dbReference type="RefSeq" id="YP_009019425.1">
    <property type="nucleotide sequence ID" value="NC_023778.1"/>
</dbReference>
<gene>
    <name evidence="19" type="primary">ND2</name>
</gene>
<keyword evidence="10" id="KW-0249">Electron transport</keyword>
<keyword evidence="5" id="KW-0813">Transport</keyword>
<evidence type="ECO:0000313" key="19">
    <source>
        <dbReference type="EMBL" id="AGM14595.1"/>
    </source>
</evidence>
<reference evidence="19" key="1">
    <citation type="submission" date="2013-02" db="EMBL/GenBank/DDBJ databases">
        <authorList>
            <person name="Nie L.N."/>
            <person name="Sun E.T."/>
        </authorList>
    </citation>
    <scope>NUCLEOTIDE SEQUENCE</scope>
</reference>
<name>A0A023HK95_ALEOV</name>
<feature type="transmembrane region" description="Helical" evidence="18">
    <location>
        <begin position="49"/>
        <end position="68"/>
    </location>
</feature>
<dbReference type="InterPro" id="IPR050175">
    <property type="entry name" value="Complex_I_Subunit_2"/>
</dbReference>
<keyword evidence="15 18" id="KW-0472">Membrane</keyword>
<evidence type="ECO:0000256" key="2">
    <source>
        <dbReference type="ARBA" id="ARBA00007012"/>
    </source>
</evidence>
<evidence type="ECO:0000256" key="14">
    <source>
        <dbReference type="ARBA" id="ARBA00023128"/>
    </source>
</evidence>
<dbReference type="EMBL" id="MT075729">
    <property type="protein sequence ID" value="QWW33393.1"/>
    <property type="molecule type" value="Genomic_DNA"/>
</dbReference>
<dbReference type="GO" id="GO:0006120">
    <property type="term" value="P:mitochondrial electron transport, NADH to ubiquinone"/>
    <property type="evidence" value="ECO:0007669"/>
    <property type="project" value="TreeGrafter"/>
</dbReference>
<proteinExistence type="inferred from homology"/>
<dbReference type="PANTHER" id="PTHR46552">
    <property type="entry name" value="NADH-UBIQUINONE OXIDOREDUCTASE CHAIN 2"/>
    <property type="match status" value="1"/>
</dbReference>
<comment type="catalytic activity">
    <reaction evidence="17">
        <text>a ubiquinone + NADH + 5 H(+)(in) = a ubiquinol + NAD(+) + 4 H(+)(out)</text>
        <dbReference type="Rhea" id="RHEA:29091"/>
        <dbReference type="Rhea" id="RHEA-COMP:9565"/>
        <dbReference type="Rhea" id="RHEA-COMP:9566"/>
        <dbReference type="ChEBI" id="CHEBI:15378"/>
        <dbReference type="ChEBI" id="CHEBI:16389"/>
        <dbReference type="ChEBI" id="CHEBI:17976"/>
        <dbReference type="ChEBI" id="CHEBI:57540"/>
        <dbReference type="ChEBI" id="CHEBI:57945"/>
        <dbReference type="EC" id="7.1.1.2"/>
    </reaction>
</comment>
<organism evidence="19">
    <name type="scientific">Aleuroglyphus ovatus</name>
    <name type="common">Brown-legged grain mite</name>
    <name type="synonym">Tyroglyphus ovatus</name>
    <dbReference type="NCBI Taxonomy" id="212130"/>
    <lineage>
        <taxon>Eukaryota</taxon>
        <taxon>Metazoa</taxon>
        <taxon>Ecdysozoa</taxon>
        <taxon>Arthropoda</taxon>
        <taxon>Chelicerata</taxon>
        <taxon>Arachnida</taxon>
        <taxon>Acari</taxon>
        <taxon>Acariformes</taxon>
        <taxon>Sarcoptiformes</taxon>
        <taxon>Astigmata</taxon>
        <taxon>Acaroidea</taxon>
        <taxon>Acaridae</taxon>
        <taxon>Tyrophaginae</taxon>
        <taxon>Aleuroglyphus</taxon>
    </lineage>
</organism>
<protein>
    <recommendedName>
        <fullName evidence="4">NADH-ubiquinone oxidoreductase chain 2</fullName>
        <ecNumber evidence="3">7.1.1.2</ecNumber>
    </recommendedName>
    <alternativeName>
        <fullName evidence="16">NADH dehydrogenase subunit 2</fullName>
    </alternativeName>
</protein>
<dbReference type="AlphaFoldDB" id="A0A023HK95"/>
<evidence type="ECO:0000313" key="20">
    <source>
        <dbReference type="EMBL" id="AID52420.1"/>
    </source>
</evidence>
<dbReference type="EMBL" id="KJ571488">
    <property type="protein sequence ID" value="AID52420.1"/>
    <property type="molecule type" value="Genomic_DNA"/>
</dbReference>
<evidence type="ECO:0000256" key="10">
    <source>
        <dbReference type="ARBA" id="ARBA00022982"/>
    </source>
</evidence>
<keyword evidence="12" id="KW-0520">NAD</keyword>
<evidence type="ECO:0000256" key="11">
    <source>
        <dbReference type="ARBA" id="ARBA00022989"/>
    </source>
</evidence>
<evidence type="ECO:0000256" key="6">
    <source>
        <dbReference type="ARBA" id="ARBA00022660"/>
    </source>
</evidence>
<evidence type="ECO:0000256" key="1">
    <source>
        <dbReference type="ARBA" id="ARBA00004448"/>
    </source>
</evidence>
<comment type="similarity">
    <text evidence="2">Belongs to the complex I subunit 2 family.</text>
</comment>
<reference evidence="20" key="2">
    <citation type="journal article" date="2014" name="Mitochondrial DNA">
        <title>Complete mitochondrial genome of Aleuroglyphus ovatus (Acari: Acaridae).</title>
        <authorList>
            <person name="Que S."/>
            <person name="Xin T."/>
            <person name="Yi J."/>
            <person name="Zou Z."/>
            <person name="Li L."/>
            <person name="Xia B."/>
        </authorList>
    </citation>
    <scope>NUCLEOTIDE SEQUENCE</scope>
</reference>
<evidence type="ECO:0000256" key="9">
    <source>
        <dbReference type="ARBA" id="ARBA00022967"/>
    </source>
</evidence>
<dbReference type="GeneID" id="18667262"/>
<dbReference type="EC" id="7.1.1.2" evidence="3"/>
<dbReference type="EMBL" id="KC700022">
    <property type="protein sequence ID" value="AGM14595.1"/>
    <property type="molecule type" value="Genomic_DNA"/>
</dbReference>
<feature type="transmembrane region" description="Helical" evidence="18">
    <location>
        <begin position="138"/>
        <end position="154"/>
    </location>
</feature>
<dbReference type="GO" id="GO:0005743">
    <property type="term" value="C:mitochondrial inner membrane"/>
    <property type="evidence" value="ECO:0007669"/>
    <property type="project" value="UniProtKB-SubCell"/>
</dbReference>
<comment type="subcellular location">
    <subcellularLocation>
        <location evidence="1">Mitochondrion inner membrane</location>
        <topology evidence="1">Multi-pass membrane protein</topology>
    </subcellularLocation>
</comment>
<feature type="transmembrane region" description="Helical" evidence="18">
    <location>
        <begin position="74"/>
        <end position="97"/>
    </location>
</feature>
<evidence type="ECO:0000256" key="15">
    <source>
        <dbReference type="ARBA" id="ARBA00023136"/>
    </source>
</evidence>